<dbReference type="EMBL" id="WMET01000001">
    <property type="protein sequence ID" value="MYL18773.1"/>
    <property type="molecule type" value="Genomic_DNA"/>
</dbReference>
<feature type="transmembrane region" description="Helical" evidence="1">
    <location>
        <begin position="49"/>
        <end position="67"/>
    </location>
</feature>
<organism evidence="2 3">
    <name type="scientific">Halobacillus litoralis</name>
    <dbReference type="NCBI Taxonomy" id="45668"/>
    <lineage>
        <taxon>Bacteria</taxon>
        <taxon>Bacillati</taxon>
        <taxon>Bacillota</taxon>
        <taxon>Bacilli</taxon>
        <taxon>Bacillales</taxon>
        <taxon>Bacillaceae</taxon>
        <taxon>Halobacillus</taxon>
    </lineage>
</organism>
<gene>
    <name evidence="2" type="ORF">GLW04_02660</name>
</gene>
<reference evidence="2 3" key="1">
    <citation type="submission" date="2019-11" db="EMBL/GenBank/DDBJ databases">
        <title>Genome sequences of 17 halophilic strains isolated from different environments.</title>
        <authorList>
            <person name="Furrow R.E."/>
        </authorList>
    </citation>
    <scope>NUCLEOTIDE SEQUENCE [LARGE SCALE GENOMIC DNA]</scope>
    <source>
        <strain evidence="2 3">22511_23_Filter</strain>
    </source>
</reference>
<comment type="caution">
    <text evidence="2">The sequence shown here is derived from an EMBL/GenBank/DDBJ whole genome shotgun (WGS) entry which is preliminary data.</text>
</comment>
<proteinExistence type="predicted"/>
<feature type="transmembrane region" description="Helical" evidence="1">
    <location>
        <begin position="88"/>
        <end position="107"/>
    </location>
</feature>
<protein>
    <submittedName>
        <fullName evidence="2">Uncharacterized protein</fullName>
    </submittedName>
</protein>
<evidence type="ECO:0000256" key="1">
    <source>
        <dbReference type="SAM" id="Phobius"/>
    </source>
</evidence>
<keyword evidence="1" id="KW-0812">Transmembrane</keyword>
<sequence length="108" mass="11825">MHILVIILAGLIVSAVIVASKRISGDETGFSREDERQKIILKNAALSSWQMILLYACIRLMNLVPFVNGLIDPTTIQTIQFFSNGGDILLIAALGYGMGAVSSYFRYS</sequence>
<keyword evidence="1" id="KW-0472">Membrane</keyword>
<evidence type="ECO:0000313" key="2">
    <source>
        <dbReference type="EMBL" id="MYL18773.1"/>
    </source>
</evidence>
<dbReference type="Proteomes" id="UP000460949">
    <property type="component" value="Unassembled WGS sequence"/>
</dbReference>
<keyword evidence="1" id="KW-1133">Transmembrane helix</keyword>
<accession>A0A845DN30</accession>
<dbReference type="RefSeq" id="WP_160835220.1">
    <property type="nucleotide sequence ID" value="NZ_WMET01000001.1"/>
</dbReference>
<evidence type="ECO:0000313" key="3">
    <source>
        <dbReference type="Proteomes" id="UP000460949"/>
    </source>
</evidence>
<name>A0A845DN30_9BACI</name>
<dbReference type="AlphaFoldDB" id="A0A845DN30"/>